<proteinExistence type="predicted"/>
<name>A0A2M8DB40_9BACT</name>
<evidence type="ECO:0000313" key="2">
    <source>
        <dbReference type="Proteomes" id="UP000229706"/>
    </source>
</evidence>
<dbReference type="Proteomes" id="UP000229706">
    <property type="component" value="Unassembled WGS sequence"/>
</dbReference>
<accession>A0A2M8DB40</accession>
<reference evidence="2" key="1">
    <citation type="submission" date="2017-09" db="EMBL/GenBank/DDBJ databases">
        <title>Depth-based differentiation of microbial function through sediment-hosted aquifers and enrichment of novel symbionts in the deep terrestrial subsurface.</title>
        <authorList>
            <person name="Probst A.J."/>
            <person name="Ladd B."/>
            <person name="Jarett J.K."/>
            <person name="Geller-Mcgrath D.E."/>
            <person name="Sieber C.M.K."/>
            <person name="Emerson J.B."/>
            <person name="Anantharaman K."/>
            <person name="Thomas B.C."/>
            <person name="Malmstrom R."/>
            <person name="Stieglmeier M."/>
            <person name="Klingl A."/>
            <person name="Woyke T."/>
            <person name="Ryan C.M."/>
            <person name="Banfield J.F."/>
        </authorList>
    </citation>
    <scope>NUCLEOTIDE SEQUENCE [LARGE SCALE GENOMIC DNA]</scope>
</reference>
<feature type="non-terminal residue" evidence="1">
    <location>
        <position position="1"/>
    </location>
</feature>
<gene>
    <name evidence="1" type="ORF">CO083_05930</name>
</gene>
<evidence type="ECO:0000313" key="1">
    <source>
        <dbReference type="EMBL" id="PJB87635.1"/>
    </source>
</evidence>
<dbReference type="AlphaFoldDB" id="A0A2M8DB40"/>
<protein>
    <submittedName>
        <fullName evidence="1">Uncharacterized protein</fullName>
    </submittedName>
</protein>
<comment type="caution">
    <text evidence="1">The sequence shown here is derived from an EMBL/GenBank/DDBJ whole genome shotgun (WGS) entry which is preliminary data.</text>
</comment>
<organism evidence="1 2">
    <name type="scientific">Candidatus Roizmanbacteria bacterium CG_4_9_14_0_8_um_filter_34_12</name>
    <dbReference type="NCBI Taxonomy" id="1974840"/>
    <lineage>
        <taxon>Bacteria</taxon>
        <taxon>Candidatus Roizmaniibacteriota</taxon>
    </lineage>
</organism>
<dbReference type="EMBL" id="PFTH01000215">
    <property type="protein sequence ID" value="PJB87635.1"/>
    <property type="molecule type" value="Genomic_DNA"/>
</dbReference>
<sequence>ETLKIKQFRLKKRRIIRLLTGTETGVQFPTTILITEHNVLKRRDKEIFGDTFDRLRIALDSGKISDIPPIVVFQNPFVSIEDTVEAYQNYIKVYPRQGGQHYDHEDDVLKEVLGRNALLCYNGNRRLEEFQRAKIPIRAYVIKSQNEFSQIPPEEKRIPEGVKDERPAQYKIDQEYQLAYLALLDDVVYILAEKRHWDNFDPSKPIKHLRESRKKR</sequence>